<evidence type="ECO:0000313" key="2">
    <source>
        <dbReference type="Proteomes" id="UP000198916"/>
    </source>
</evidence>
<name>A0A1H7MRB1_9SPHI</name>
<dbReference type="EMBL" id="FNZR01000003">
    <property type="protein sequence ID" value="SEL13724.1"/>
    <property type="molecule type" value="Genomic_DNA"/>
</dbReference>
<evidence type="ECO:0008006" key="3">
    <source>
        <dbReference type="Google" id="ProtNLM"/>
    </source>
</evidence>
<keyword evidence="2" id="KW-1185">Reference proteome</keyword>
<evidence type="ECO:0000313" key="1">
    <source>
        <dbReference type="EMBL" id="SEL13724.1"/>
    </source>
</evidence>
<dbReference type="AlphaFoldDB" id="A0A1H7MRB1"/>
<sequence length="174" mass="19234">MGNSIPAHYFGLNLQVSYGAFDFSANLQGIAGAYLFNGFYRLRTGSGLGNKDAYILNRWRSEAEPGNGIQPRAVIGDPAQNNRPSTLMLEKSDYLKVRQLSVGYLFPEKLTAKWGIPTLRIYCSTNNLFTFTKYSQGFDPDIAGYNNNNLARGIDDLATTPNPRSVVLGLKLNL</sequence>
<protein>
    <recommendedName>
        <fullName evidence="3">TonB dependent receptor</fullName>
    </recommendedName>
</protein>
<gene>
    <name evidence="1" type="ORF">SAMN05421740_103616</name>
</gene>
<dbReference type="STRING" id="332977.SAMN05421740_103616"/>
<reference evidence="2" key="1">
    <citation type="submission" date="2016-10" db="EMBL/GenBank/DDBJ databases">
        <authorList>
            <person name="Varghese N."/>
            <person name="Submissions S."/>
        </authorList>
    </citation>
    <scope>NUCLEOTIDE SEQUENCE [LARGE SCALE GENOMIC DNA]</scope>
    <source>
        <strain evidence="2">Jip14</strain>
    </source>
</reference>
<proteinExistence type="predicted"/>
<accession>A0A1H7MRB1</accession>
<dbReference type="OrthoDB" id="9768177at2"/>
<organism evidence="1 2">
    <name type="scientific">Parapedobacter koreensis</name>
    <dbReference type="NCBI Taxonomy" id="332977"/>
    <lineage>
        <taxon>Bacteria</taxon>
        <taxon>Pseudomonadati</taxon>
        <taxon>Bacteroidota</taxon>
        <taxon>Sphingobacteriia</taxon>
        <taxon>Sphingobacteriales</taxon>
        <taxon>Sphingobacteriaceae</taxon>
        <taxon>Parapedobacter</taxon>
    </lineage>
</organism>
<dbReference type="Proteomes" id="UP000198916">
    <property type="component" value="Unassembled WGS sequence"/>
</dbReference>
<dbReference type="RefSeq" id="WP_090605219.1">
    <property type="nucleotide sequence ID" value="NZ_FNZR01000003.1"/>
</dbReference>
<dbReference type="SUPFAM" id="SSF56935">
    <property type="entry name" value="Porins"/>
    <property type="match status" value="1"/>
</dbReference>